<dbReference type="Gene3D" id="3.40.50.1110">
    <property type="entry name" value="SGNH hydrolase"/>
    <property type="match status" value="1"/>
</dbReference>
<dbReference type="PANTHER" id="PTHR14209">
    <property type="entry name" value="ISOAMYL ACETATE-HYDROLYZING ESTERASE 1"/>
    <property type="match status" value="1"/>
</dbReference>
<protein>
    <submittedName>
        <fullName evidence="2">Lysophospholipase L1-like esterase</fullName>
    </submittedName>
</protein>
<dbReference type="InterPro" id="IPR013830">
    <property type="entry name" value="SGNH_hydro"/>
</dbReference>
<dbReference type="AlphaFoldDB" id="A0A4R1MNH3"/>
<organism evidence="2 3">
    <name type="scientific">Natranaerovirga hydrolytica</name>
    <dbReference type="NCBI Taxonomy" id="680378"/>
    <lineage>
        <taxon>Bacteria</taxon>
        <taxon>Bacillati</taxon>
        <taxon>Bacillota</taxon>
        <taxon>Clostridia</taxon>
        <taxon>Lachnospirales</taxon>
        <taxon>Natranaerovirgaceae</taxon>
        <taxon>Natranaerovirga</taxon>
    </lineage>
</organism>
<dbReference type="InterPro" id="IPR036514">
    <property type="entry name" value="SGNH_hydro_sf"/>
</dbReference>
<evidence type="ECO:0000313" key="2">
    <source>
        <dbReference type="EMBL" id="TCK92854.1"/>
    </source>
</evidence>
<keyword evidence="3" id="KW-1185">Reference proteome</keyword>
<dbReference type="RefSeq" id="WP_165868584.1">
    <property type="nucleotide sequence ID" value="NZ_SMGQ01000013.1"/>
</dbReference>
<dbReference type="EMBL" id="SMGQ01000013">
    <property type="protein sequence ID" value="TCK92854.1"/>
    <property type="molecule type" value="Genomic_DNA"/>
</dbReference>
<gene>
    <name evidence="2" type="ORF">EDC19_2010</name>
</gene>
<dbReference type="PANTHER" id="PTHR14209:SF19">
    <property type="entry name" value="ISOAMYL ACETATE-HYDROLYZING ESTERASE 1 HOMOLOG"/>
    <property type="match status" value="1"/>
</dbReference>
<dbReference type="InterPro" id="IPR045136">
    <property type="entry name" value="Iah1-like"/>
</dbReference>
<comment type="caution">
    <text evidence="2">The sequence shown here is derived from an EMBL/GenBank/DDBJ whole genome shotgun (WGS) entry which is preliminary data.</text>
</comment>
<dbReference type="Proteomes" id="UP000294545">
    <property type="component" value="Unassembled WGS sequence"/>
</dbReference>
<reference evidence="2 3" key="1">
    <citation type="submission" date="2019-03" db="EMBL/GenBank/DDBJ databases">
        <title>Genomic Encyclopedia of Type Strains, Phase IV (KMG-IV): sequencing the most valuable type-strain genomes for metagenomic binning, comparative biology and taxonomic classification.</title>
        <authorList>
            <person name="Goeker M."/>
        </authorList>
    </citation>
    <scope>NUCLEOTIDE SEQUENCE [LARGE SCALE GENOMIC DNA]</scope>
    <source>
        <strain evidence="2 3">DSM 24176</strain>
    </source>
</reference>
<feature type="domain" description="SGNH hydrolase-type esterase" evidence="1">
    <location>
        <begin position="9"/>
        <end position="193"/>
    </location>
</feature>
<dbReference type="Pfam" id="PF13472">
    <property type="entry name" value="Lipase_GDSL_2"/>
    <property type="match status" value="1"/>
</dbReference>
<evidence type="ECO:0000313" key="3">
    <source>
        <dbReference type="Proteomes" id="UP000294545"/>
    </source>
</evidence>
<dbReference type="SUPFAM" id="SSF52266">
    <property type="entry name" value="SGNH hydrolase"/>
    <property type="match status" value="1"/>
</dbReference>
<accession>A0A4R1MNH3</accession>
<proteinExistence type="predicted"/>
<sequence>MITTNIVSLGDSLTTGYGVNTTDNYINRLEKYLPKYYPSICWNISNISKNNMTTREGLHILKKHIKSLNPNIVIIMLGTNDVSLDKQIHRTLEEFEDNLKSMLELTHHINNRTGLNFCIPIPVLITPPCVIETKVTYNITNNRIHQYSHIIKTLASEYNCPCIDFYKTTYDFNNNEDLFQDDGIHLSTKGYDLLFDTFFSAFTKLINYEGLIKDRE</sequence>
<name>A0A4R1MNH3_9FIRM</name>
<evidence type="ECO:0000259" key="1">
    <source>
        <dbReference type="Pfam" id="PF13472"/>
    </source>
</evidence>